<dbReference type="InterPro" id="IPR044068">
    <property type="entry name" value="CB"/>
</dbReference>
<dbReference type="InterPro" id="IPR050090">
    <property type="entry name" value="Tyrosine_recombinase_XerCD"/>
</dbReference>
<gene>
    <name evidence="4" type="primary">xerD_2</name>
    <name evidence="4" type="ORF">LEUCIP111803_02213</name>
</gene>
<name>A0A916K0C5_9MICO</name>
<dbReference type="PANTHER" id="PTHR30349:SF64">
    <property type="entry name" value="PROPHAGE INTEGRASE INTD-RELATED"/>
    <property type="match status" value="1"/>
</dbReference>
<reference evidence="4" key="1">
    <citation type="submission" date="2021-06" db="EMBL/GenBank/DDBJ databases">
        <authorList>
            <person name="Criscuolo A."/>
        </authorList>
    </citation>
    <scope>NUCLEOTIDE SEQUENCE</scope>
    <source>
        <strain evidence="4">CIP111803</strain>
    </source>
</reference>
<comment type="caution">
    <text evidence="4">The sequence shown here is derived from an EMBL/GenBank/DDBJ whole genome shotgun (WGS) entry which is preliminary data.</text>
</comment>
<dbReference type="GO" id="GO:0015074">
    <property type="term" value="P:DNA integration"/>
    <property type="evidence" value="ECO:0007669"/>
    <property type="project" value="InterPro"/>
</dbReference>
<dbReference type="EMBL" id="CAJVAP010000030">
    <property type="protein sequence ID" value="CAG7618539.1"/>
    <property type="molecule type" value="Genomic_DNA"/>
</dbReference>
<dbReference type="PANTHER" id="PTHR30349">
    <property type="entry name" value="PHAGE INTEGRASE-RELATED"/>
    <property type="match status" value="1"/>
</dbReference>
<dbReference type="Pfam" id="PF00589">
    <property type="entry name" value="Phage_integrase"/>
    <property type="match status" value="1"/>
</dbReference>
<feature type="domain" description="Core-binding (CB)" evidence="3">
    <location>
        <begin position="17"/>
        <end position="95"/>
    </location>
</feature>
<dbReference type="PROSITE" id="PS51898">
    <property type="entry name" value="TYR_RECOMBINASE"/>
    <property type="match status" value="1"/>
</dbReference>
<dbReference type="InterPro" id="IPR002104">
    <property type="entry name" value="Integrase_catalytic"/>
</dbReference>
<dbReference type="GO" id="GO:0006310">
    <property type="term" value="P:DNA recombination"/>
    <property type="evidence" value="ECO:0007669"/>
    <property type="project" value="InterPro"/>
</dbReference>
<keyword evidence="5" id="KW-1185">Reference proteome</keyword>
<evidence type="ECO:0000313" key="5">
    <source>
        <dbReference type="Proteomes" id="UP000693892"/>
    </source>
</evidence>
<evidence type="ECO:0000259" key="3">
    <source>
        <dbReference type="PROSITE" id="PS51900"/>
    </source>
</evidence>
<dbReference type="PROSITE" id="PS51900">
    <property type="entry name" value="CB"/>
    <property type="match status" value="1"/>
</dbReference>
<dbReference type="AlphaFoldDB" id="A0A916K0C5"/>
<dbReference type="Proteomes" id="UP000693892">
    <property type="component" value="Unassembled WGS sequence"/>
</dbReference>
<protein>
    <submittedName>
        <fullName evidence="4">Tyrosine recombinase XerD</fullName>
    </submittedName>
</protein>
<proteinExistence type="predicted"/>
<sequence>MSVSAVERAQFRWHAADMNDAILDAFAIYQRSQRLALTTIKNRRHLLDGFSRRASLPLLQATTQDLRADLAREGVEPGTIRTERGALQAFYRFAVEDGYLTVDPSAALKPVRVPKNVARPFSVAQIEALLSSGVRRRTRAMILLGYYQGFRVSQIARVRGDDVDLLSGRLRTVAKGDKVRWVPLHPVIAELALDMPRVGWWFPARDGSDTPIQGASVTDIISKAKRRAGITDPKLTPHSLRHSCGTELGEAGVDLRVIQEILLHETIQSTEIYTAVSERRKRDGVEALPTLRLAA</sequence>
<organism evidence="4 5">
    <name type="scientific">Leucobacter soli</name>
    <dbReference type="NCBI Taxonomy" id="2812850"/>
    <lineage>
        <taxon>Bacteria</taxon>
        <taxon>Bacillati</taxon>
        <taxon>Actinomycetota</taxon>
        <taxon>Actinomycetes</taxon>
        <taxon>Micrococcales</taxon>
        <taxon>Microbacteriaceae</taxon>
        <taxon>Leucobacter</taxon>
    </lineage>
</organism>
<accession>A0A916K0C5</accession>
<dbReference type="CDD" id="cd00397">
    <property type="entry name" value="DNA_BRE_C"/>
    <property type="match status" value="1"/>
</dbReference>
<feature type="domain" description="Tyr recombinase" evidence="2">
    <location>
        <begin position="116"/>
        <end position="286"/>
    </location>
</feature>
<evidence type="ECO:0000259" key="2">
    <source>
        <dbReference type="PROSITE" id="PS51898"/>
    </source>
</evidence>
<dbReference type="GO" id="GO:0003677">
    <property type="term" value="F:DNA binding"/>
    <property type="evidence" value="ECO:0007669"/>
    <property type="project" value="UniProtKB-UniRule"/>
</dbReference>
<evidence type="ECO:0000256" key="1">
    <source>
        <dbReference type="PROSITE-ProRule" id="PRU01248"/>
    </source>
</evidence>
<keyword evidence="1" id="KW-0238">DNA-binding</keyword>
<evidence type="ECO:0000313" key="4">
    <source>
        <dbReference type="EMBL" id="CAG7618539.1"/>
    </source>
</evidence>